<comment type="caution">
    <text evidence="1">The sequence shown here is derived from an EMBL/GenBank/DDBJ whole genome shotgun (WGS) entry which is preliminary data.</text>
</comment>
<dbReference type="Proteomes" id="UP000805193">
    <property type="component" value="Unassembled WGS sequence"/>
</dbReference>
<organism evidence="1 2">
    <name type="scientific">Ixodes persulcatus</name>
    <name type="common">Taiga tick</name>
    <dbReference type="NCBI Taxonomy" id="34615"/>
    <lineage>
        <taxon>Eukaryota</taxon>
        <taxon>Metazoa</taxon>
        <taxon>Ecdysozoa</taxon>
        <taxon>Arthropoda</taxon>
        <taxon>Chelicerata</taxon>
        <taxon>Arachnida</taxon>
        <taxon>Acari</taxon>
        <taxon>Parasitiformes</taxon>
        <taxon>Ixodida</taxon>
        <taxon>Ixodoidea</taxon>
        <taxon>Ixodidae</taxon>
        <taxon>Ixodinae</taxon>
        <taxon>Ixodes</taxon>
    </lineage>
</organism>
<evidence type="ECO:0000313" key="1">
    <source>
        <dbReference type="EMBL" id="KAG0431716.1"/>
    </source>
</evidence>
<accession>A0AC60QCB0</accession>
<proteinExistence type="predicted"/>
<reference evidence="1 2" key="1">
    <citation type="journal article" date="2020" name="Cell">
        <title>Large-Scale Comparative Analyses of Tick Genomes Elucidate Their Genetic Diversity and Vector Capacities.</title>
        <authorList>
            <consortium name="Tick Genome and Microbiome Consortium (TIGMIC)"/>
            <person name="Jia N."/>
            <person name="Wang J."/>
            <person name="Shi W."/>
            <person name="Du L."/>
            <person name="Sun Y."/>
            <person name="Zhan W."/>
            <person name="Jiang J.F."/>
            <person name="Wang Q."/>
            <person name="Zhang B."/>
            <person name="Ji P."/>
            <person name="Bell-Sakyi L."/>
            <person name="Cui X.M."/>
            <person name="Yuan T.T."/>
            <person name="Jiang B.G."/>
            <person name="Yang W.F."/>
            <person name="Lam T.T."/>
            <person name="Chang Q.C."/>
            <person name="Ding S.J."/>
            <person name="Wang X.J."/>
            <person name="Zhu J.G."/>
            <person name="Ruan X.D."/>
            <person name="Zhao L."/>
            <person name="Wei J.T."/>
            <person name="Ye R.Z."/>
            <person name="Que T.C."/>
            <person name="Du C.H."/>
            <person name="Zhou Y.H."/>
            <person name="Cheng J.X."/>
            <person name="Dai P.F."/>
            <person name="Guo W.B."/>
            <person name="Han X.H."/>
            <person name="Huang E.J."/>
            <person name="Li L.F."/>
            <person name="Wei W."/>
            <person name="Gao Y.C."/>
            <person name="Liu J.Z."/>
            <person name="Shao H.Z."/>
            <person name="Wang X."/>
            <person name="Wang C.C."/>
            <person name="Yang T.C."/>
            <person name="Huo Q.B."/>
            <person name="Li W."/>
            <person name="Chen H.Y."/>
            <person name="Chen S.E."/>
            <person name="Zhou L.G."/>
            <person name="Ni X.B."/>
            <person name="Tian J.H."/>
            <person name="Sheng Y."/>
            <person name="Liu T."/>
            <person name="Pan Y.S."/>
            <person name="Xia L.Y."/>
            <person name="Li J."/>
            <person name="Zhao F."/>
            <person name="Cao W.C."/>
        </authorList>
    </citation>
    <scope>NUCLEOTIDE SEQUENCE [LARGE SCALE GENOMIC DNA]</scope>
    <source>
        <strain evidence="1">Iper-2018</strain>
    </source>
</reference>
<protein>
    <submittedName>
        <fullName evidence="1">Uncharacterized protein</fullName>
    </submittedName>
</protein>
<sequence length="921" mass="101482">MLRLSVFADKHHQSFAPINIIHHVEMRSIFVRVLLTLAFAHGSSTPVSVTRYLAPRYWARGHRRTKSAGNYCQRDLSIYTTMGLYAHHCTLPPLAQSESTLALTTAGGGGGAADFRHLALTTAMALPHHHHHLAEVTYSSTADFARAGELRGERLRAELLDEVDPNLRECGILRFRPRSLQYFASIRVFVFLACMLVTLQQALSTGYVNSVITTIEKRFDIPSRVSGAISSSFEIGNLFTIIFVSYLGSHRHIPVWIGKGTIVMAIGSFVFSLPYFMDQVSSPSIYKVNVTRIEDENTCQMPTAAMVPEHASSHFINPPLLPEAEQTCIDGSSSNALYIFIFMTAQILIGCGGTPIFTLGTTYIDDHVRKESSSMYIGCMYSTVAFGLVVGYLLGGFLLSRHENAFIGGSAPRGIFPGSARWIGAWWVGFVLCGIFLVLVAVPFFAFPKSLQREKQRLKREEEYLSGTKLVGLGQKVDVWKPSGAQQHSSTNEIPDKQKYGRDIKDIPASMWRLLCNPIYMVTCLGSCMELAIVSGFVVFLPKYLETQFNIGKSQANVFTGGIAIPGACVGIFLGGYVLKKFQMRPKGAIQFVLFFNLLCMGLYTLLYFLGCDNIRMAGATLPYFNNSSELETFQVNLTADCNMGCRCSPNDIEPVCGRNGITYFSPCHAGCRSGAGHGLHLNYTSCACIVPNVTVSPEVTAVPLATSGPCPQPCLAFIPFMVLLFAMTLVVSITQMPLLMIILRSVSEEERSFALGMQFVIFRLFGYIPAPIMFGNVIDSSCILRKAHCGKPGGFCLVYNIEQFRLKYIAVCSGLKVAAGLLFFLDWLLITWRHKRELKEAPPLTVGEIVSSIVSLDRLSALGWGDTEQKEDILPLGHHCAEDLEGAAGGSMASPDHEERERHSQPLLRDLPAKPQDARC</sequence>
<name>A0AC60QCB0_IXOPE</name>
<keyword evidence="2" id="KW-1185">Reference proteome</keyword>
<gene>
    <name evidence="1" type="ORF">HPB47_021521</name>
</gene>
<dbReference type="EMBL" id="JABSTQ010009203">
    <property type="protein sequence ID" value="KAG0431716.1"/>
    <property type="molecule type" value="Genomic_DNA"/>
</dbReference>
<evidence type="ECO:0000313" key="2">
    <source>
        <dbReference type="Proteomes" id="UP000805193"/>
    </source>
</evidence>